<protein>
    <submittedName>
        <fullName evidence="2">Uncharacterized protein</fullName>
    </submittedName>
</protein>
<gene>
    <name evidence="2" type="ORF">BK730_22190</name>
</gene>
<keyword evidence="1" id="KW-1133">Transmembrane helix</keyword>
<reference evidence="2 3" key="1">
    <citation type="submission" date="2016-10" db="EMBL/GenBank/DDBJ databases">
        <title>Comparative genomics of Bacillus thuringiensis reveals a path to pathogens against multiple invertebrate hosts.</title>
        <authorList>
            <person name="Zheng J."/>
            <person name="Gao Q."/>
            <person name="Liu H."/>
            <person name="Peng D."/>
            <person name="Ruan L."/>
            <person name="Sun M."/>
        </authorList>
    </citation>
    <scope>NUCLEOTIDE SEQUENCE [LARGE SCALE GENOMIC DNA]</scope>
    <source>
        <strain evidence="2">BGSC 4BK1</strain>
    </source>
</reference>
<dbReference type="EMBL" id="NFDE01000059">
    <property type="protein sequence ID" value="OTX86082.1"/>
    <property type="molecule type" value="Genomic_DNA"/>
</dbReference>
<dbReference type="AlphaFoldDB" id="A0A242Z0W3"/>
<keyword evidence="1" id="KW-0812">Transmembrane</keyword>
<comment type="caution">
    <text evidence="2">The sequence shown here is derived from an EMBL/GenBank/DDBJ whole genome shotgun (WGS) entry which is preliminary data.</text>
</comment>
<sequence length="59" mass="7022">MNHVLVGRGMLLETNHIRVYTNTYFLLVYITFIMGICKKQVNKSQNEKNTYIIETEREI</sequence>
<accession>A0A242Z0W3</accession>
<dbReference type="Proteomes" id="UP000194945">
    <property type="component" value="Unassembled WGS sequence"/>
</dbReference>
<organism evidence="2 3">
    <name type="scientific">Bacillus wiedmannii</name>
    <dbReference type="NCBI Taxonomy" id="1890302"/>
    <lineage>
        <taxon>Bacteria</taxon>
        <taxon>Bacillati</taxon>
        <taxon>Bacillota</taxon>
        <taxon>Bacilli</taxon>
        <taxon>Bacillales</taxon>
        <taxon>Bacillaceae</taxon>
        <taxon>Bacillus</taxon>
        <taxon>Bacillus cereus group</taxon>
    </lineage>
</organism>
<evidence type="ECO:0000256" key="1">
    <source>
        <dbReference type="SAM" id="Phobius"/>
    </source>
</evidence>
<keyword evidence="1" id="KW-0472">Membrane</keyword>
<feature type="transmembrane region" description="Helical" evidence="1">
    <location>
        <begin position="20"/>
        <end position="37"/>
    </location>
</feature>
<evidence type="ECO:0000313" key="2">
    <source>
        <dbReference type="EMBL" id="OTX86082.1"/>
    </source>
</evidence>
<proteinExistence type="predicted"/>
<evidence type="ECO:0000313" key="3">
    <source>
        <dbReference type="Proteomes" id="UP000194945"/>
    </source>
</evidence>
<name>A0A242Z0W3_9BACI</name>